<evidence type="ECO:0000256" key="1">
    <source>
        <dbReference type="SAM" id="MobiDB-lite"/>
    </source>
</evidence>
<dbReference type="OrthoDB" id="8701357at2"/>
<evidence type="ECO:0000259" key="2">
    <source>
        <dbReference type="Pfam" id="PF01869"/>
    </source>
</evidence>
<organism evidence="3 4">
    <name type="scientific">Naasia lichenicola</name>
    <dbReference type="NCBI Taxonomy" id="2565933"/>
    <lineage>
        <taxon>Bacteria</taxon>
        <taxon>Bacillati</taxon>
        <taxon>Actinomycetota</taxon>
        <taxon>Actinomycetes</taxon>
        <taxon>Micrococcales</taxon>
        <taxon>Microbacteriaceae</taxon>
        <taxon>Naasia</taxon>
    </lineage>
</organism>
<protein>
    <recommendedName>
        <fullName evidence="2">ATPase BadF/BadG/BcrA/BcrD type domain-containing protein</fullName>
    </recommendedName>
</protein>
<evidence type="ECO:0000313" key="3">
    <source>
        <dbReference type="EMBL" id="THG30223.1"/>
    </source>
</evidence>
<dbReference type="InterPro" id="IPR043129">
    <property type="entry name" value="ATPase_NBD"/>
</dbReference>
<proteinExistence type="predicted"/>
<dbReference type="PANTHER" id="PTHR43190">
    <property type="entry name" value="N-ACETYL-D-GLUCOSAMINE KINASE"/>
    <property type="match status" value="1"/>
</dbReference>
<dbReference type="InterPro" id="IPR052519">
    <property type="entry name" value="Euk-type_GlcNAc_Kinase"/>
</dbReference>
<dbReference type="Proteomes" id="UP000309133">
    <property type="component" value="Unassembled WGS sequence"/>
</dbReference>
<comment type="caution">
    <text evidence="3">The sequence shown here is derived from an EMBL/GenBank/DDBJ whole genome shotgun (WGS) entry which is preliminary data.</text>
</comment>
<dbReference type="Gene3D" id="3.30.420.40">
    <property type="match status" value="2"/>
</dbReference>
<accession>A0A4S4FIN5</accession>
<dbReference type="PANTHER" id="PTHR43190:SF3">
    <property type="entry name" value="N-ACETYL-D-GLUCOSAMINE KINASE"/>
    <property type="match status" value="1"/>
</dbReference>
<name>A0A4S4FIN5_9MICO</name>
<keyword evidence="4" id="KW-1185">Reference proteome</keyword>
<dbReference type="Pfam" id="PF01869">
    <property type="entry name" value="BcrAD_BadFG"/>
    <property type="match status" value="1"/>
</dbReference>
<sequence length="474" mass="49569">MGRWSGRPGLVQAARALPLDRGDRRCARRRAGSHLRLRRHRRLRGRWPVRRLRRSRGAALPRGGTRACRRDEHAPVPARLDGVGRRWRARAVRRRAGDRGRPDPQRGGAPGDPDLLDHCRRGAQPPDGEAASGRPQSARGARGAGHADPRRGGRASARRGDRGVRLPQLRHQGRRAVTDVLVGLDVGGTKTAIIIETIDGDRLVDAVVPSEDWDAEPIEHGVAWIERCIATALPDGCVVAAVGIGAQGLDSDGISHDFSAALPFPTIAVNDAALLPAAAGVEHGLGVISGTGSIGVGRDARGSYVIAGGWGWVIGDDAGAAGIVREAAKAALWAHDSAQPDDGLLGALLEAFDVADAERLARAVNDVPTMDNWGPRAPAVFAAADAGSPLAAQVIESAGRNLVDLVGQLIARGAVGSTVVAAGSVIVGQPRLFDALATGVAAAHPELDVVLLTEPPVTGALALARRLHEEHAPR</sequence>
<feature type="domain" description="ATPase BadF/BadG/BcrA/BcrD type" evidence="2">
    <location>
        <begin position="182"/>
        <end position="460"/>
    </location>
</feature>
<reference evidence="3 4" key="1">
    <citation type="submission" date="2019-04" db="EMBL/GenBank/DDBJ databases">
        <authorList>
            <person name="Jiang L."/>
        </authorList>
    </citation>
    <scope>NUCLEOTIDE SEQUENCE [LARGE SCALE GENOMIC DNA]</scope>
    <source>
        <strain evidence="3 4">YIM 131853</strain>
    </source>
</reference>
<dbReference type="InterPro" id="IPR002731">
    <property type="entry name" value="ATPase_BadF"/>
</dbReference>
<feature type="compositionally biased region" description="Basic and acidic residues" evidence="1">
    <location>
        <begin position="95"/>
        <end position="104"/>
    </location>
</feature>
<feature type="compositionally biased region" description="Basic residues" evidence="1">
    <location>
        <begin position="85"/>
        <end position="94"/>
    </location>
</feature>
<gene>
    <name evidence="3" type="ORF">E6C64_13060</name>
</gene>
<dbReference type="EMBL" id="SSSM01000005">
    <property type="protein sequence ID" value="THG30223.1"/>
    <property type="molecule type" value="Genomic_DNA"/>
</dbReference>
<feature type="region of interest" description="Disordered" evidence="1">
    <location>
        <begin position="55"/>
        <end position="168"/>
    </location>
</feature>
<evidence type="ECO:0000313" key="4">
    <source>
        <dbReference type="Proteomes" id="UP000309133"/>
    </source>
</evidence>
<dbReference type="SUPFAM" id="SSF53067">
    <property type="entry name" value="Actin-like ATPase domain"/>
    <property type="match status" value="2"/>
</dbReference>
<dbReference type="AlphaFoldDB" id="A0A4S4FIN5"/>